<dbReference type="InterPro" id="IPR020843">
    <property type="entry name" value="ER"/>
</dbReference>
<dbReference type="InterPro" id="IPR011032">
    <property type="entry name" value="GroES-like_sf"/>
</dbReference>
<accession>A0A9P3G425</accession>
<proteinExistence type="inferred from homology"/>
<evidence type="ECO:0000259" key="7">
    <source>
        <dbReference type="SMART" id="SM00829"/>
    </source>
</evidence>
<dbReference type="PANTHER" id="PTHR42940:SF8">
    <property type="entry name" value="VACUOLAR PROTEIN SORTING-ASSOCIATED PROTEIN 11"/>
    <property type="match status" value="1"/>
</dbReference>
<comment type="similarity">
    <text evidence="2 6">Belongs to the zinc-containing alcohol dehydrogenase family.</text>
</comment>
<keyword evidence="3 6" id="KW-0479">Metal-binding</keyword>
<dbReference type="OrthoDB" id="1879366at2759"/>
<dbReference type="Gene3D" id="3.90.180.10">
    <property type="entry name" value="Medium-chain alcohol dehydrogenases, catalytic domain"/>
    <property type="match status" value="1"/>
</dbReference>
<comment type="caution">
    <text evidence="8">The sequence shown here is derived from an EMBL/GenBank/DDBJ whole genome shotgun (WGS) entry which is preliminary data.</text>
</comment>
<evidence type="ECO:0000256" key="2">
    <source>
        <dbReference type="ARBA" id="ARBA00008072"/>
    </source>
</evidence>
<evidence type="ECO:0000256" key="6">
    <source>
        <dbReference type="RuleBase" id="RU361277"/>
    </source>
</evidence>
<dbReference type="SUPFAM" id="SSF51735">
    <property type="entry name" value="NAD(P)-binding Rossmann-fold domains"/>
    <property type="match status" value="1"/>
</dbReference>
<dbReference type="PROSITE" id="PS00059">
    <property type="entry name" value="ADH_ZINC"/>
    <property type="match status" value="1"/>
</dbReference>
<sequence length="367" mass="37915">MPSAIPATMTAYRYVPSEPNPVAQRIPVPSPTAEQVLVKILAAGVCHSDIGILTPGDALNQAVPQSTFTLGHEGAGIIVQLGSSVASTYPSLKVGDYVALWCGEPCDLPSCATCSSGLQNLCVAAKMSAGIHGLGLEGTWAEYIAVHASSAVPVPASPERVPPGMACAATDAALSPYHALKTCCGVRAGHTVLCIGLGGLGLNAVGIAKRVLGAARVIGCDTRAPACEDARAAGADYAMGPEALLGFIEQEKLAVDVAIDFVGTQATFDACFAAIRPGGMVHLVGLGANEIAYRPLSMMTKDLTLKTSFWGTRAELAEVLQAIADGLLKPMVTSRPMSQCAEVLDEMRAGKVQARIALVPQERLARL</sequence>
<keyword evidence="9" id="KW-1185">Reference proteome</keyword>
<keyword evidence="4 6" id="KW-0862">Zinc</keyword>
<dbReference type="InterPro" id="IPR013154">
    <property type="entry name" value="ADH-like_N"/>
</dbReference>
<feature type="domain" description="Enoyl reductase (ER)" evidence="7">
    <location>
        <begin position="7"/>
        <end position="358"/>
    </location>
</feature>
<dbReference type="EMBL" id="BPQB01000007">
    <property type="protein sequence ID" value="GJE87707.1"/>
    <property type="molecule type" value="Genomic_DNA"/>
</dbReference>
<name>A0A9P3G425_9APHY</name>
<evidence type="ECO:0000256" key="5">
    <source>
        <dbReference type="ARBA" id="ARBA00023002"/>
    </source>
</evidence>
<dbReference type="CDD" id="cd08254">
    <property type="entry name" value="hydroxyacyl_CoA_DH"/>
    <property type="match status" value="1"/>
</dbReference>
<dbReference type="InterPro" id="IPR013149">
    <property type="entry name" value="ADH-like_C"/>
</dbReference>
<evidence type="ECO:0000313" key="8">
    <source>
        <dbReference type="EMBL" id="GJE87707.1"/>
    </source>
</evidence>
<gene>
    <name evidence="8" type="ORF">PsYK624_037900</name>
</gene>
<reference evidence="8 9" key="1">
    <citation type="submission" date="2021-08" db="EMBL/GenBank/DDBJ databases">
        <title>Draft Genome Sequence of Phanerochaete sordida strain YK-624.</title>
        <authorList>
            <person name="Mori T."/>
            <person name="Dohra H."/>
            <person name="Suzuki T."/>
            <person name="Kawagishi H."/>
            <person name="Hirai H."/>
        </authorList>
    </citation>
    <scope>NUCLEOTIDE SEQUENCE [LARGE SCALE GENOMIC DNA]</scope>
    <source>
        <strain evidence="8 9">YK-624</strain>
    </source>
</reference>
<keyword evidence="5" id="KW-0560">Oxidoreductase</keyword>
<dbReference type="GO" id="GO:0016491">
    <property type="term" value="F:oxidoreductase activity"/>
    <property type="evidence" value="ECO:0007669"/>
    <property type="project" value="UniProtKB-KW"/>
</dbReference>
<dbReference type="Pfam" id="PF00107">
    <property type="entry name" value="ADH_zinc_N"/>
    <property type="match status" value="1"/>
</dbReference>
<dbReference type="InterPro" id="IPR036291">
    <property type="entry name" value="NAD(P)-bd_dom_sf"/>
</dbReference>
<comment type="cofactor">
    <cofactor evidence="1 6">
        <name>Zn(2+)</name>
        <dbReference type="ChEBI" id="CHEBI:29105"/>
    </cofactor>
</comment>
<dbReference type="GO" id="GO:0008270">
    <property type="term" value="F:zinc ion binding"/>
    <property type="evidence" value="ECO:0007669"/>
    <property type="project" value="InterPro"/>
</dbReference>
<dbReference type="InterPro" id="IPR002328">
    <property type="entry name" value="ADH_Zn_CS"/>
</dbReference>
<evidence type="ECO:0000256" key="4">
    <source>
        <dbReference type="ARBA" id="ARBA00022833"/>
    </source>
</evidence>
<dbReference type="SUPFAM" id="SSF50129">
    <property type="entry name" value="GroES-like"/>
    <property type="match status" value="1"/>
</dbReference>
<dbReference type="Gene3D" id="3.40.50.720">
    <property type="entry name" value="NAD(P)-binding Rossmann-like Domain"/>
    <property type="match status" value="1"/>
</dbReference>
<protein>
    <submittedName>
        <fullName evidence="8">Zinc-binding dehydrogenase</fullName>
    </submittedName>
</protein>
<dbReference type="PANTHER" id="PTHR42940">
    <property type="entry name" value="ALCOHOL DEHYDROGENASE 1-RELATED"/>
    <property type="match status" value="1"/>
</dbReference>
<dbReference type="SMART" id="SM00829">
    <property type="entry name" value="PKS_ER"/>
    <property type="match status" value="1"/>
</dbReference>
<dbReference type="AlphaFoldDB" id="A0A9P3G425"/>
<organism evidence="8 9">
    <name type="scientific">Phanerochaete sordida</name>
    <dbReference type="NCBI Taxonomy" id="48140"/>
    <lineage>
        <taxon>Eukaryota</taxon>
        <taxon>Fungi</taxon>
        <taxon>Dikarya</taxon>
        <taxon>Basidiomycota</taxon>
        <taxon>Agaricomycotina</taxon>
        <taxon>Agaricomycetes</taxon>
        <taxon>Polyporales</taxon>
        <taxon>Phanerochaetaceae</taxon>
        <taxon>Phanerochaete</taxon>
    </lineage>
</organism>
<evidence type="ECO:0000256" key="1">
    <source>
        <dbReference type="ARBA" id="ARBA00001947"/>
    </source>
</evidence>
<dbReference type="Pfam" id="PF08240">
    <property type="entry name" value="ADH_N"/>
    <property type="match status" value="1"/>
</dbReference>
<evidence type="ECO:0000313" key="9">
    <source>
        <dbReference type="Proteomes" id="UP000703269"/>
    </source>
</evidence>
<dbReference type="Proteomes" id="UP000703269">
    <property type="component" value="Unassembled WGS sequence"/>
</dbReference>
<evidence type="ECO:0000256" key="3">
    <source>
        <dbReference type="ARBA" id="ARBA00022723"/>
    </source>
</evidence>